<dbReference type="InterPro" id="IPR015422">
    <property type="entry name" value="PyrdxlP-dep_Trfase_small"/>
</dbReference>
<dbReference type="PANTHER" id="PTHR46383">
    <property type="entry name" value="ASPARTATE AMINOTRANSFERASE"/>
    <property type="match status" value="1"/>
</dbReference>
<dbReference type="InterPro" id="IPR015424">
    <property type="entry name" value="PyrdxlP-dep_Trfase"/>
</dbReference>
<proteinExistence type="inferred from homology"/>
<dbReference type="FunFam" id="3.40.640.10:FF:000033">
    <property type="entry name" value="Aspartate aminotransferase"/>
    <property type="match status" value="1"/>
</dbReference>
<dbReference type="AlphaFoldDB" id="A0A1F7L1H6"/>
<dbReference type="GO" id="GO:0008483">
    <property type="term" value="F:transaminase activity"/>
    <property type="evidence" value="ECO:0007669"/>
    <property type="project" value="UniProtKB-KW"/>
</dbReference>
<dbReference type="PANTHER" id="PTHR46383:SF1">
    <property type="entry name" value="ASPARTATE AMINOTRANSFERASE"/>
    <property type="match status" value="1"/>
</dbReference>
<dbReference type="InterPro" id="IPR015421">
    <property type="entry name" value="PyrdxlP-dep_Trfase_major"/>
</dbReference>
<dbReference type="Pfam" id="PF00155">
    <property type="entry name" value="Aminotran_1_2"/>
    <property type="match status" value="1"/>
</dbReference>
<protein>
    <recommendedName>
        <fullName evidence="6">Aminotransferase</fullName>
        <ecNumber evidence="6">2.6.1.-</ecNumber>
    </recommendedName>
</protein>
<evidence type="ECO:0000256" key="6">
    <source>
        <dbReference type="RuleBase" id="RU000481"/>
    </source>
</evidence>
<comment type="caution">
    <text evidence="8">The sequence shown here is derived from an EMBL/GenBank/DDBJ whole genome shotgun (WGS) entry which is preliminary data.</text>
</comment>
<dbReference type="InterPro" id="IPR004838">
    <property type="entry name" value="NHTrfase_class1_PyrdxlP-BS"/>
</dbReference>
<sequence length="389" mass="42916">MISKRAQNISPSQTLTITAKAKLMKKEGKDVVSFGAGEPDFDTPDYIKEAAYEALKSGFTKYTPTSGIPELKQAVCDKLKKENGLDYIPSQIMISTGAKQCLYEIIQVTVNPGDEVIIPVPSWGSYEEMVKVAEGKVVFLPTEGFKITASSLEKAITPKTRLIILSSPSNPTGAMYGEEELKEIAALCVRHSIFVMSDEVYEKLTYGKKHVSIASLGEDIKKLTIVVNGFSKTFAMTGWRIGYCAGPEDIIKAAINLQDHMTSNTNSIAQKAAVAALTKTDPAFINKMVEEYRKRRDYMVKTLQEIRGVSVHTPDGAFYVFADVSRLYKDGIHTSVDFCKKLLDEKLVAIIPGSAFGDDRYIRLSYATSMEQIIKGLKRLGEFASSLTH</sequence>
<comment type="similarity">
    <text evidence="2 6">Belongs to the class-I pyridoxal-phosphate-dependent aminotransferase family.</text>
</comment>
<evidence type="ECO:0000313" key="9">
    <source>
        <dbReference type="Proteomes" id="UP000177050"/>
    </source>
</evidence>
<evidence type="ECO:0000256" key="3">
    <source>
        <dbReference type="ARBA" id="ARBA00022576"/>
    </source>
</evidence>
<gene>
    <name evidence="8" type="ORF">A3K52_04345</name>
</gene>
<dbReference type="InterPro" id="IPR050596">
    <property type="entry name" value="AspAT/PAT-like"/>
</dbReference>
<dbReference type="SUPFAM" id="SSF53383">
    <property type="entry name" value="PLP-dependent transferases"/>
    <property type="match status" value="1"/>
</dbReference>
<keyword evidence="5" id="KW-0663">Pyridoxal phosphate</keyword>
<dbReference type="EC" id="2.6.1.-" evidence="6"/>
<dbReference type="Proteomes" id="UP000177050">
    <property type="component" value="Unassembled WGS sequence"/>
</dbReference>
<comment type="cofactor">
    <cofactor evidence="1 6">
        <name>pyridoxal 5'-phosphate</name>
        <dbReference type="ChEBI" id="CHEBI:597326"/>
    </cofactor>
</comment>
<dbReference type="CDD" id="cd00609">
    <property type="entry name" value="AAT_like"/>
    <property type="match status" value="1"/>
</dbReference>
<evidence type="ECO:0000256" key="5">
    <source>
        <dbReference type="ARBA" id="ARBA00022898"/>
    </source>
</evidence>
<reference evidence="8 9" key="1">
    <citation type="journal article" date="2016" name="Nat. Commun.">
        <title>Thousands of microbial genomes shed light on interconnected biogeochemical processes in an aquifer system.</title>
        <authorList>
            <person name="Anantharaman K."/>
            <person name="Brown C.T."/>
            <person name="Hug L.A."/>
            <person name="Sharon I."/>
            <person name="Castelle C.J."/>
            <person name="Probst A.J."/>
            <person name="Thomas B.C."/>
            <person name="Singh A."/>
            <person name="Wilkins M.J."/>
            <person name="Karaoz U."/>
            <person name="Brodie E.L."/>
            <person name="Williams K.H."/>
            <person name="Hubbard S.S."/>
            <person name="Banfield J.F."/>
        </authorList>
    </citation>
    <scope>NUCLEOTIDE SEQUENCE [LARGE SCALE GENOMIC DNA]</scope>
</reference>
<feature type="domain" description="Aminotransferase class I/classII large" evidence="7">
    <location>
        <begin position="29"/>
        <end position="379"/>
    </location>
</feature>
<dbReference type="EMBL" id="MGBR01000001">
    <property type="protein sequence ID" value="OGK73977.1"/>
    <property type="molecule type" value="Genomic_DNA"/>
</dbReference>
<evidence type="ECO:0000256" key="2">
    <source>
        <dbReference type="ARBA" id="ARBA00007441"/>
    </source>
</evidence>
<keyword evidence="4 6" id="KW-0808">Transferase</keyword>
<name>A0A1F7L1H6_9BACT</name>
<evidence type="ECO:0000256" key="4">
    <source>
        <dbReference type="ARBA" id="ARBA00022679"/>
    </source>
</evidence>
<evidence type="ECO:0000259" key="7">
    <source>
        <dbReference type="Pfam" id="PF00155"/>
    </source>
</evidence>
<evidence type="ECO:0000256" key="1">
    <source>
        <dbReference type="ARBA" id="ARBA00001933"/>
    </source>
</evidence>
<dbReference type="GO" id="GO:0006520">
    <property type="term" value="P:amino acid metabolic process"/>
    <property type="evidence" value="ECO:0007669"/>
    <property type="project" value="InterPro"/>
</dbReference>
<dbReference type="Gene3D" id="3.40.640.10">
    <property type="entry name" value="Type I PLP-dependent aspartate aminotransferase-like (Major domain)"/>
    <property type="match status" value="1"/>
</dbReference>
<dbReference type="GO" id="GO:0030170">
    <property type="term" value="F:pyridoxal phosphate binding"/>
    <property type="evidence" value="ECO:0007669"/>
    <property type="project" value="InterPro"/>
</dbReference>
<dbReference type="InterPro" id="IPR004839">
    <property type="entry name" value="Aminotransferase_I/II_large"/>
</dbReference>
<evidence type="ECO:0000313" key="8">
    <source>
        <dbReference type="EMBL" id="OGK73977.1"/>
    </source>
</evidence>
<organism evidence="8 9">
    <name type="scientific">Candidatus Roizmanbacteria bacterium RIFOXYD1_FULL_38_12</name>
    <dbReference type="NCBI Taxonomy" id="1802093"/>
    <lineage>
        <taxon>Bacteria</taxon>
        <taxon>Candidatus Roizmaniibacteriota</taxon>
    </lineage>
</organism>
<accession>A0A1F7L1H6</accession>
<dbReference type="Gene3D" id="3.90.1150.10">
    <property type="entry name" value="Aspartate Aminotransferase, domain 1"/>
    <property type="match status" value="1"/>
</dbReference>
<keyword evidence="3 6" id="KW-0032">Aminotransferase</keyword>
<dbReference type="PROSITE" id="PS00105">
    <property type="entry name" value="AA_TRANSFER_CLASS_1"/>
    <property type="match status" value="1"/>
</dbReference>